<reference evidence="2" key="2">
    <citation type="submission" date="2021-02" db="EMBL/GenBank/DDBJ databases">
        <authorList>
            <person name="Kimball J.A."/>
            <person name="Haas M.W."/>
            <person name="Macchietto M."/>
            <person name="Kono T."/>
            <person name="Duquette J."/>
            <person name="Shao M."/>
        </authorList>
    </citation>
    <scope>NUCLEOTIDE SEQUENCE</scope>
    <source>
        <tissue evidence="2">Fresh leaf tissue</tissue>
    </source>
</reference>
<comment type="caution">
    <text evidence="2">The sequence shown here is derived from an EMBL/GenBank/DDBJ whole genome shotgun (WGS) entry which is preliminary data.</text>
</comment>
<gene>
    <name evidence="2" type="ORF">GUJ93_ZPchr0007g3040</name>
</gene>
<feature type="region of interest" description="Disordered" evidence="1">
    <location>
        <begin position="1"/>
        <end position="62"/>
    </location>
</feature>
<feature type="compositionally biased region" description="Basic residues" evidence="1">
    <location>
        <begin position="41"/>
        <end position="54"/>
    </location>
</feature>
<evidence type="ECO:0000313" key="3">
    <source>
        <dbReference type="Proteomes" id="UP000729402"/>
    </source>
</evidence>
<sequence>MSSWSSGRSFDDGQNGSSQYYSASTADAYGGGGQYEATTGGKKRQSTSRLKKSSGKKDDVDVVGYTAPAGSGAAGAYAPNASNYGGYSSGYGGYNAGSVTLYNNGATPYSGGGGYGSATGQQPTVWAPQDSTRSPMVIHTREVHVHGAGSKYDGDERRRSGGFFRPAFEAVGHFFDRRFGLHDKD</sequence>
<dbReference type="EMBL" id="JAAALK010000282">
    <property type="protein sequence ID" value="KAG8078862.1"/>
    <property type="molecule type" value="Genomic_DNA"/>
</dbReference>
<dbReference type="Proteomes" id="UP000729402">
    <property type="component" value="Unassembled WGS sequence"/>
</dbReference>
<accession>A0A8J5T570</accession>
<feature type="compositionally biased region" description="Polar residues" evidence="1">
    <location>
        <begin position="1"/>
        <end position="25"/>
    </location>
</feature>
<dbReference type="AlphaFoldDB" id="A0A8J5T570"/>
<reference evidence="2" key="1">
    <citation type="journal article" date="2021" name="bioRxiv">
        <title>Whole Genome Assembly and Annotation of Northern Wild Rice, Zizania palustris L., Supports a Whole Genome Duplication in the Zizania Genus.</title>
        <authorList>
            <person name="Haas M."/>
            <person name="Kono T."/>
            <person name="Macchietto M."/>
            <person name="Millas R."/>
            <person name="McGilp L."/>
            <person name="Shao M."/>
            <person name="Duquette J."/>
            <person name="Hirsch C.N."/>
            <person name="Kimball J."/>
        </authorList>
    </citation>
    <scope>NUCLEOTIDE SEQUENCE</scope>
    <source>
        <tissue evidence="2">Fresh leaf tissue</tissue>
    </source>
</reference>
<name>A0A8J5T570_ZIZPA</name>
<protein>
    <submittedName>
        <fullName evidence="2">Uncharacterized protein</fullName>
    </submittedName>
</protein>
<dbReference type="OrthoDB" id="696421at2759"/>
<proteinExistence type="predicted"/>
<organism evidence="2 3">
    <name type="scientific">Zizania palustris</name>
    <name type="common">Northern wild rice</name>
    <dbReference type="NCBI Taxonomy" id="103762"/>
    <lineage>
        <taxon>Eukaryota</taxon>
        <taxon>Viridiplantae</taxon>
        <taxon>Streptophyta</taxon>
        <taxon>Embryophyta</taxon>
        <taxon>Tracheophyta</taxon>
        <taxon>Spermatophyta</taxon>
        <taxon>Magnoliopsida</taxon>
        <taxon>Liliopsida</taxon>
        <taxon>Poales</taxon>
        <taxon>Poaceae</taxon>
        <taxon>BOP clade</taxon>
        <taxon>Oryzoideae</taxon>
        <taxon>Oryzeae</taxon>
        <taxon>Zizaniinae</taxon>
        <taxon>Zizania</taxon>
    </lineage>
</organism>
<keyword evidence="3" id="KW-1185">Reference proteome</keyword>
<evidence type="ECO:0000256" key="1">
    <source>
        <dbReference type="SAM" id="MobiDB-lite"/>
    </source>
</evidence>
<evidence type="ECO:0000313" key="2">
    <source>
        <dbReference type="EMBL" id="KAG8078862.1"/>
    </source>
</evidence>